<feature type="domain" description="2Fe-2S ferredoxin-type" evidence="1">
    <location>
        <begin position="6"/>
        <end position="88"/>
    </location>
</feature>
<evidence type="ECO:0000313" key="3">
    <source>
        <dbReference type="Proteomes" id="UP000460221"/>
    </source>
</evidence>
<name>A0A7K1FQW6_9ACTN</name>
<evidence type="ECO:0000313" key="2">
    <source>
        <dbReference type="EMBL" id="MTD15184.1"/>
    </source>
</evidence>
<dbReference type="InterPro" id="IPR012675">
    <property type="entry name" value="Beta-grasp_dom_sf"/>
</dbReference>
<accession>A0A7K1FQW6</accession>
<dbReference type="SUPFAM" id="SSF54292">
    <property type="entry name" value="2Fe-2S ferredoxin-like"/>
    <property type="match status" value="1"/>
</dbReference>
<dbReference type="EMBL" id="WLYK01000005">
    <property type="protein sequence ID" value="MTD15184.1"/>
    <property type="molecule type" value="Genomic_DNA"/>
</dbReference>
<dbReference type="AlphaFoldDB" id="A0A7K1FQW6"/>
<reference evidence="2 3" key="1">
    <citation type="submission" date="2019-11" db="EMBL/GenBank/DDBJ databases">
        <authorList>
            <person name="Jiang L.-Q."/>
        </authorList>
    </citation>
    <scope>NUCLEOTIDE SEQUENCE [LARGE SCALE GENOMIC DNA]</scope>
    <source>
        <strain evidence="2 3">YIM 132087</strain>
    </source>
</reference>
<proteinExistence type="predicted"/>
<sequence>MPKVRVLPAGVDLEVREGEAVAEAAWRQGYVWPTQCWGQADCMSCFTRIVDGELCAVPAEELELDAVRLKMAGRMRNDPLIRLACQLRCRGEGLVLEKKGFRPAEERDHNMAGEPVESGRA</sequence>
<protein>
    <submittedName>
        <fullName evidence="2">2Fe-2S iron-sulfur cluster binding domain-containing protein</fullName>
    </submittedName>
</protein>
<dbReference type="Pfam" id="PF00111">
    <property type="entry name" value="Fer2"/>
    <property type="match status" value="1"/>
</dbReference>
<keyword evidence="3" id="KW-1185">Reference proteome</keyword>
<dbReference type="InterPro" id="IPR001041">
    <property type="entry name" value="2Fe-2S_ferredoxin-type"/>
</dbReference>
<dbReference type="GO" id="GO:0051536">
    <property type="term" value="F:iron-sulfur cluster binding"/>
    <property type="evidence" value="ECO:0007669"/>
    <property type="project" value="InterPro"/>
</dbReference>
<gene>
    <name evidence="2" type="ORF">GIS00_14670</name>
</gene>
<comment type="caution">
    <text evidence="2">The sequence shown here is derived from an EMBL/GenBank/DDBJ whole genome shotgun (WGS) entry which is preliminary data.</text>
</comment>
<dbReference type="Proteomes" id="UP000460221">
    <property type="component" value="Unassembled WGS sequence"/>
</dbReference>
<dbReference type="RefSeq" id="WP_154769138.1">
    <property type="nucleotide sequence ID" value="NZ_WLYK01000005.1"/>
</dbReference>
<dbReference type="Gene3D" id="3.10.20.30">
    <property type="match status" value="1"/>
</dbReference>
<dbReference type="InterPro" id="IPR036010">
    <property type="entry name" value="2Fe-2S_ferredoxin-like_sf"/>
</dbReference>
<organism evidence="2 3">
    <name type="scientific">Nakamurella alba</name>
    <dbReference type="NCBI Taxonomy" id="2665158"/>
    <lineage>
        <taxon>Bacteria</taxon>
        <taxon>Bacillati</taxon>
        <taxon>Actinomycetota</taxon>
        <taxon>Actinomycetes</taxon>
        <taxon>Nakamurellales</taxon>
        <taxon>Nakamurellaceae</taxon>
        <taxon>Nakamurella</taxon>
    </lineage>
</organism>
<evidence type="ECO:0000259" key="1">
    <source>
        <dbReference type="Pfam" id="PF00111"/>
    </source>
</evidence>